<dbReference type="Proteomes" id="UP000815846">
    <property type="component" value="Unassembled WGS sequence"/>
</dbReference>
<dbReference type="RefSeq" id="WP_101345445.1">
    <property type="nucleotide sequence ID" value="NZ_PJAI02000006.1"/>
</dbReference>
<dbReference type="EMBL" id="PJAI02000006">
    <property type="protein sequence ID" value="TYK66027.1"/>
    <property type="molecule type" value="Genomic_DNA"/>
</dbReference>
<evidence type="ECO:0000256" key="1">
    <source>
        <dbReference type="ARBA" id="ARBA00022679"/>
    </source>
</evidence>
<dbReference type="InterPro" id="IPR050385">
    <property type="entry name" value="Archaeal_FAD_synthase"/>
</dbReference>
<reference evidence="4 5" key="1">
    <citation type="submission" date="2019-08" db="EMBL/GenBank/DDBJ databases">
        <title>Microbe sample from Colwellia echini.</title>
        <authorList>
            <person name="Christiansen L."/>
            <person name="Pathiraja D."/>
            <person name="Schultz-Johansen M."/>
            <person name="Choi I.-G."/>
            <person name="Stougaard P."/>
        </authorList>
    </citation>
    <scope>NUCLEOTIDE SEQUENCE [LARGE SCALE GENOMIC DNA]</scope>
    <source>
        <strain evidence="4 5">A3</strain>
    </source>
</reference>
<evidence type="ECO:0000256" key="2">
    <source>
        <dbReference type="ARBA" id="ARBA00022695"/>
    </source>
</evidence>
<evidence type="ECO:0000313" key="4">
    <source>
        <dbReference type="EMBL" id="TYK66027.1"/>
    </source>
</evidence>
<dbReference type="Gene3D" id="3.40.50.620">
    <property type="entry name" value="HUPs"/>
    <property type="match status" value="1"/>
</dbReference>
<comment type="caution">
    <text evidence="4">The sequence shown here is derived from an EMBL/GenBank/DDBJ whole genome shotgun (WGS) entry which is preliminary data.</text>
</comment>
<dbReference type="Pfam" id="PF01467">
    <property type="entry name" value="CTP_transf_like"/>
    <property type="match status" value="1"/>
</dbReference>
<dbReference type="InterPro" id="IPR004821">
    <property type="entry name" value="Cyt_trans-like"/>
</dbReference>
<keyword evidence="2 4" id="KW-0548">Nucleotidyltransferase</keyword>
<dbReference type="PANTHER" id="PTHR43793">
    <property type="entry name" value="FAD SYNTHASE"/>
    <property type="match status" value="1"/>
</dbReference>
<dbReference type="GO" id="GO:0016779">
    <property type="term" value="F:nucleotidyltransferase activity"/>
    <property type="evidence" value="ECO:0007669"/>
    <property type="project" value="UniProtKB-KW"/>
</dbReference>
<organism evidence="4 5">
    <name type="scientific">Colwellia echini</name>
    <dbReference type="NCBI Taxonomy" id="1982103"/>
    <lineage>
        <taxon>Bacteria</taxon>
        <taxon>Pseudomonadati</taxon>
        <taxon>Pseudomonadota</taxon>
        <taxon>Gammaproteobacteria</taxon>
        <taxon>Alteromonadales</taxon>
        <taxon>Colwelliaceae</taxon>
        <taxon>Colwellia</taxon>
    </lineage>
</organism>
<sequence>MRIGYTSGVFDLFHFGHENYLTECKRFCDYLIVAVDSDSRVKKIKGVQRPIESEVIRLGNVSHLSDKCFIKKKASIEYIKCHKPDFIFIPDNKNAVINKSISATTIVIPYTYSISTTMAIESLKNLENNSQ</sequence>
<evidence type="ECO:0000259" key="3">
    <source>
        <dbReference type="Pfam" id="PF01467"/>
    </source>
</evidence>
<proteinExistence type="predicted"/>
<accession>A0ABY3MYC2</accession>
<dbReference type="PANTHER" id="PTHR43793:SF1">
    <property type="entry name" value="FAD SYNTHASE"/>
    <property type="match status" value="1"/>
</dbReference>
<dbReference type="InterPro" id="IPR014729">
    <property type="entry name" value="Rossmann-like_a/b/a_fold"/>
</dbReference>
<keyword evidence="1" id="KW-0808">Transferase</keyword>
<feature type="domain" description="Cytidyltransferase-like" evidence="3">
    <location>
        <begin position="6"/>
        <end position="90"/>
    </location>
</feature>
<name>A0ABY3MYC2_9GAMM</name>
<dbReference type="SUPFAM" id="SSF52374">
    <property type="entry name" value="Nucleotidylyl transferase"/>
    <property type="match status" value="1"/>
</dbReference>
<evidence type="ECO:0000313" key="5">
    <source>
        <dbReference type="Proteomes" id="UP000815846"/>
    </source>
</evidence>
<keyword evidence="5" id="KW-1185">Reference proteome</keyword>
<gene>
    <name evidence="4" type="ORF">CWS31_007065</name>
</gene>
<dbReference type="NCBIfam" id="TIGR00125">
    <property type="entry name" value="cyt_tran_rel"/>
    <property type="match status" value="1"/>
</dbReference>
<protein>
    <submittedName>
        <fullName evidence="4">Adenylyltransferase/cytidyltransferase family protein</fullName>
    </submittedName>
</protein>